<dbReference type="GO" id="GO:0004843">
    <property type="term" value="F:cysteine-type deubiquitinase activity"/>
    <property type="evidence" value="ECO:0007669"/>
    <property type="project" value="InterPro"/>
</dbReference>
<keyword evidence="1" id="KW-0677">Repeat</keyword>
<dbReference type="SUPFAM" id="SSF48403">
    <property type="entry name" value="Ankyrin repeat"/>
    <property type="match status" value="3"/>
</dbReference>
<name>A0A8J5K585_HOMAM</name>
<dbReference type="InterPro" id="IPR038765">
    <property type="entry name" value="Papain-like_cys_pep_sf"/>
</dbReference>
<dbReference type="InterPro" id="IPR001394">
    <property type="entry name" value="Peptidase_C19_UCH"/>
</dbReference>
<evidence type="ECO:0000256" key="1">
    <source>
        <dbReference type="ARBA" id="ARBA00022737"/>
    </source>
</evidence>
<feature type="repeat" description="ANK" evidence="3">
    <location>
        <begin position="74"/>
        <end position="106"/>
    </location>
</feature>
<evidence type="ECO:0000256" key="3">
    <source>
        <dbReference type="PROSITE-ProRule" id="PRU00023"/>
    </source>
</evidence>
<feature type="repeat" description="ANK" evidence="3">
    <location>
        <begin position="109"/>
        <end position="141"/>
    </location>
</feature>
<dbReference type="PROSITE" id="PS00973">
    <property type="entry name" value="USP_2"/>
    <property type="match status" value="1"/>
</dbReference>
<dbReference type="Pfam" id="PF00443">
    <property type="entry name" value="UCH"/>
    <property type="match status" value="1"/>
</dbReference>
<feature type="repeat" description="ANK" evidence="3">
    <location>
        <begin position="682"/>
        <end position="714"/>
    </location>
</feature>
<accession>A0A8J5K585</accession>
<dbReference type="PANTHER" id="PTHR24198:SF165">
    <property type="entry name" value="ANKYRIN REPEAT-CONTAINING PROTEIN-RELATED"/>
    <property type="match status" value="1"/>
</dbReference>
<dbReference type="GO" id="GO:0016579">
    <property type="term" value="P:protein deubiquitination"/>
    <property type="evidence" value="ECO:0007669"/>
    <property type="project" value="InterPro"/>
</dbReference>
<dbReference type="InterPro" id="IPR002110">
    <property type="entry name" value="Ankyrin_rpt"/>
</dbReference>
<organism evidence="6 7">
    <name type="scientific">Homarus americanus</name>
    <name type="common">American lobster</name>
    <dbReference type="NCBI Taxonomy" id="6706"/>
    <lineage>
        <taxon>Eukaryota</taxon>
        <taxon>Metazoa</taxon>
        <taxon>Ecdysozoa</taxon>
        <taxon>Arthropoda</taxon>
        <taxon>Crustacea</taxon>
        <taxon>Multicrustacea</taxon>
        <taxon>Malacostraca</taxon>
        <taxon>Eumalacostraca</taxon>
        <taxon>Eucarida</taxon>
        <taxon>Decapoda</taxon>
        <taxon>Pleocyemata</taxon>
        <taxon>Astacidea</taxon>
        <taxon>Nephropoidea</taxon>
        <taxon>Nephropidae</taxon>
        <taxon>Homarus</taxon>
    </lineage>
</organism>
<gene>
    <name evidence="6" type="primary">Ank3-L3</name>
    <name evidence="6" type="ORF">Hamer_G010550</name>
</gene>
<feature type="repeat" description="ANK" evidence="3">
    <location>
        <begin position="559"/>
        <end position="591"/>
    </location>
</feature>
<feature type="compositionally biased region" description="Polar residues" evidence="4">
    <location>
        <begin position="233"/>
        <end position="251"/>
    </location>
</feature>
<feature type="repeat" description="ANK" evidence="3">
    <location>
        <begin position="287"/>
        <end position="319"/>
    </location>
</feature>
<dbReference type="Proteomes" id="UP000747542">
    <property type="component" value="Unassembled WGS sequence"/>
</dbReference>
<evidence type="ECO:0000313" key="6">
    <source>
        <dbReference type="EMBL" id="KAG7166873.1"/>
    </source>
</evidence>
<proteinExistence type="predicted"/>
<dbReference type="Gene3D" id="1.25.40.20">
    <property type="entry name" value="Ankyrin repeat-containing domain"/>
    <property type="match status" value="6"/>
</dbReference>
<keyword evidence="7" id="KW-1185">Reference proteome</keyword>
<evidence type="ECO:0000256" key="2">
    <source>
        <dbReference type="ARBA" id="ARBA00023043"/>
    </source>
</evidence>
<dbReference type="InterPro" id="IPR036770">
    <property type="entry name" value="Ankyrin_rpt-contain_sf"/>
</dbReference>
<feature type="region of interest" description="Disordered" evidence="4">
    <location>
        <begin position="434"/>
        <end position="483"/>
    </location>
</feature>
<dbReference type="Pfam" id="PF12796">
    <property type="entry name" value="Ank_2"/>
    <property type="match status" value="7"/>
</dbReference>
<evidence type="ECO:0000256" key="4">
    <source>
        <dbReference type="SAM" id="MobiDB-lite"/>
    </source>
</evidence>
<dbReference type="SUPFAM" id="SSF54001">
    <property type="entry name" value="Cysteine proteinases"/>
    <property type="match status" value="1"/>
</dbReference>
<dbReference type="PROSITE" id="PS50088">
    <property type="entry name" value="ANK_REPEAT"/>
    <property type="match status" value="11"/>
</dbReference>
<feature type="repeat" description="ANK" evidence="3">
    <location>
        <begin position="370"/>
        <end position="402"/>
    </location>
</feature>
<feature type="domain" description="USP" evidence="5">
    <location>
        <begin position="938"/>
        <end position="1187"/>
    </location>
</feature>
<dbReference type="InterPro" id="IPR018200">
    <property type="entry name" value="USP_CS"/>
</dbReference>
<protein>
    <submittedName>
        <fullName evidence="6">Ankyrin-3-like 3</fullName>
    </submittedName>
</protein>
<feature type="compositionally biased region" description="Polar residues" evidence="4">
    <location>
        <begin position="434"/>
        <end position="458"/>
    </location>
</feature>
<evidence type="ECO:0000313" key="7">
    <source>
        <dbReference type="Proteomes" id="UP000747542"/>
    </source>
</evidence>
<dbReference type="Gene3D" id="3.90.70.10">
    <property type="entry name" value="Cysteine proteinases"/>
    <property type="match status" value="2"/>
</dbReference>
<feature type="repeat" description="ANK" evidence="3">
    <location>
        <begin position="320"/>
        <end position="352"/>
    </location>
</feature>
<evidence type="ECO:0000259" key="5">
    <source>
        <dbReference type="PROSITE" id="PS50235"/>
    </source>
</evidence>
<feature type="repeat" description="ANK" evidence="3">
    <location>
        <begin position="175"/>
        <end position="207"/>
    </location>
</feature>
<feature type="repeat" description="ANK" evidence="3">
    <location>
        <begin position="776"/>
        <end position="808"/>
    </location>
</feature>
<dbReference type="PROSITE" id="PS50297">
    <property type="entry name" value="ANK_REP_REGION"/>
    <property type="match status" value="11"/>
</dbReference>
<feature type="repeat" description="ANK" evidence="3">
    <location>
        <begin position="809"/>
        <end position="841"/>
    </location>
</feature>
<dbReference type="InterPro" id="IPR028889">
    <property type="entry name" value="USP"/>
</dbReference>
<comment type="caution">
    <text evidence="6">The sequence shown here is derived from an EMBL/GenBank/DDBJ whole genome shotgun (WGS) entry which is preliminary data.</text>
</comment>
<reference evidence="6" key="1">
    <citation type="journal article" date="2021" name="Sci. Adv.">
        <title>The American lobster genome reveals insights on longevity, neural, and immune adaptations.</title>
        <authorList>
            <person name="Polinski J.M."/>
            <person name="Zimin A.V."/>
            <person name="Clark K.F."/>
            <person name="Kohn A.B."/>
            <person name="Sadowski N."/>
            <person name="Timp W."/>
            <person name="Ptitsyn A."/>
            <person name="Khanna P."/>
            <person name="Romanova D.Y."/>
            <person name="Williams P."/>
            <person name="Greenwood S.J."/>
            <person name="Moroz L.L."/>
            <person name="Walt D.R."/>
            <person name="Bodnar A.G."/>
        </authorList>
    </citation>
    <scope>NUCLEOTIDE SEQUENCE</scope>
    <source>
        <strain evidence="6">GMGI-L3</strain>
    </source>
</reference>
<dbReference type="Pfam" id="PF13637">
    <property type="entry name" value="Ank_4"/>
    <property type="match status" value="1"/>
</dbReference>
<dbReference type="PANTHER" id="PTHR24198">
    <property type="entry name" value="ANKYRIN REPEAT AND PROTEIN KINASE DOMAIN-CONTAINING PROTEIN"/>
    <property type="match status" value="1"/>
</dbReference>
<feature type="region of interest" description="Disordered" evidence="4">
    <location>
        <begin position="910"/>
        <end position="938"/>
    </location>
</feature>
<dbReference type="PRINTS" id="PR01415">
    <property type="entry name" value="ANKYRIN"/>
</dbReference>
<feature type="compositionally biased region" description="Basic and acidic residues" evidence="4">
    <location>
        <begin position="921"/>
        <end position="931"/>
    </location>
</feature>
<feature type="region of interest" description="Disordered" evidence="4">
    <location>
        <begin position="226"/>
        <end position="255"/>
    </location>
</feature>
<dbReference type="EMBL" id="JAHLQT010022185">
    <property type="protein sequence ID" value="KAG7166873.1"/>
    <property type="molecule type" value="Genomic_DNA"/>
</dbReference>
<dbReference type="AlphaFoldDB" id="A0A8J5K585"/>
<feature type="repeat" description="ANK" evidence="3">
    <location>
        <begin position="526"/>
        <end position="558"/>
    </location>
</feature>
<dbReference type="SMART" id="SM00248">
    <property type="entry name" value="ANK"/>
    <property type="match status" value="19"/>
</dbReference>
<keyword evidence="2 3" id="KW-0040">ANK repeat</keyword>
<dbReference type="PROSITE" id="PS50235">
    <property type="entry name" value="USP_3"/>
    <property type="match status" value="1"/>
</dbReference>
<dbReference type="PROSITE" id="PS00972">
    <property type="entry name" value="USP_1"/>
    <property type="match status" value="1"/>
</dbReference>
<sequence length="1189" mass="131533">MTQEVNRGTGGGSWYSRWIAVQEVNRGAVGEPDGTKMSSNYFTETLVASIYKNKINEVQKALTKGADVNGGPLASKCPLHYATEANNIPLVKLLLHHNANLEVRSSFNEGATALFLASKAGHLDIIKLLLEAGADVNTLDDRKNGLAQYAAKAGKTQLLNLLSTYGIDLTILDEDQGTLLHLAAENGHLDTCNFLLTKGLSLTYLDKVGQTPADRAQRRNHQKLFRNLKKQENLSSSSMGVDPNRPSQRNARQPLIDNAARGLIRAVKTTLENGDDIHAKSNKKDDHGGRALHLAAGAGYVDVVVELLRHGARVNDEDNLGMTPLHHAAINGHAEVLKKLYAFNPNKEAEDKEVQTLFRWGCSLDPQTKDGSTPLHLATENNKLLVVKWLLDHGVSTTTKNHHQETAEQCAWRKGFKDVMDLLQQRKATSAQIQTEIQSSSSCHVTKRQNLPRNTSPRSPGGAVALTPSREAPQRPQSFPSTAQHTRLNLSAQLLMAAAEGKEREIEHCVKGGGNIEVCSTQPGEEGRQAVHWAAYGGHVDVLKALSDLGCDLNVTSADKSTALHLAADNGNLEAVQWLVEHGADIDAKNNKGVTALVLAREGGQSAGAEPSATDDNGLQAVHLATQAGHLPVVKLLMTWLPEKSAVAKGKQLVHWAAIGGHVNILDYLKKEKVNIKSLTCDNESALHLAADNGNLEAVKWLVRMGLSLDQKDRKDFTPDDYALQEGHKEVVAFLRQVVLQQDKFLDAATEGLLKVTENLVNDGVYLDCRRHSDKFGRTALHYAARNGHLEIVRFLLSRGGDPEAEDNFGNTAVHWAAEGGHVHILKVLRDNNCDLSPTNNFQNTPLHCAARGMIKSLGALKWLLDQGVTLRLKNKDGCLAVDVAKNVGNIEAESLIHQYWHDNRKKNKPAITHHTSQQQQERDRSPRRSQQEQQKPKGLASLGNTCYMSSIIQCLYNTSCLTTYFLDDSWRSSEYGGQVAEAFGVVISVLQARGDTHTAMRAFKEAHDFLSMLLYALDKDLLQVEEQFSNLTLAVEPKRGHWDTCKLEDLLAKYYKPHTIQWECPDCQTTHECYSTTQILQLPQILVLHLSRFNRDSRDGVKLRVTFPPDIPLMTSYMKEGSRETAYSLYGVCYHQGTMSSGHYTATCRDWANKNTWFKFDDERVTNLRKTFPSHEDAHILFYENVGA</sequence>
<dbReference type="CDD" id="cd02674">
    <property type="entry name" value="Peptidase_C19R"/>
    <property type="match status" value="1"/>
</dbReference>